<evidence type="ECO:0000256" key="1">
    <source>
        <dbReference type="SAM" id="Phobius"/>
    </source>
</evidence>
<evidence type="ECO:0000313" key="3">
    <source>
        <dbReference type="Proteomes" id="UP000233375"/>
    </source>
</evidence>
<name>A0A2N0Z6G8_9BACI</name>
<keyword evidence="1" id="KW-0812">Transmembrane</keyword>
<proteinExistence type="predicted"/>
<dbReference type="RefSeq" id="WP_101175602.1">
    <property type="nucleotide sequence ID" value="NZ_PISE01000007.1"/>
</dbReference>
<feature type="transmembrane region" description="Helical" evidence="1">
    <location>
        <begin position="48"/>
        <end position="65"/>
    </location>
</feature>
<keyword evidence="1" id="KW-1133">Transmembrane helix</keyword>
<organism evidence="2 3">
    <name type="scientific">Niallia nealsonii</name>
    <dbReference type="NCBI Taxonomy" id="115979"/>
    <lineage>
        <taxon>Bacteria</taxon>
        <taxon>Bacillati</taxon>
        <taxon>Bacillota</taxon>
        <taxon>Bacilli</taxon>
        <taxon>Bacillales</taxon>
        <taxon>Bacillaceae</taxon>
        <taxon>Niallia</taxon>
    </lineage>
</organism>
<keyword evidence="1" id="KW-0472">Membrane</keyword>
<accession>A0A2N0Z6G8</accession>
<gene>
    <name evidence="2" type="ORF">CWS01_03180</name>
</gene>
<dbReference type="AlphaFoldDB" id="A0A2N0Z6G8"/>
<comment type="caution">
    <text evidence="2">The sequence shown here is derived from an EMBL/GenBank/DDBJ whole genome shotgun (WGS) entry which is preliminary data.</text>
</comment>
<keyword evidence="3" id="KW-1185">Reference proteome</keyword>
<feature type="transmembrane region" description="Helical" evidence="1">
    <location>
        <begin position="12"/>
        <end position="28"/>
    </location>
</feature>
<dbReference type="EMBL" id="PISE01000007">
    <property type="protein sequence ID" value="PKG25115.1"/>
    <property type="molecule type" value="Genomic_DNA"/>
</dbReference>
<evidence type="ECO:0000313" key="2">
    <source>
        <dbReference type="EMBL" id="PKG25115.1"/>
    </source>
</evidence>
<dbReference type="Proteomes" id="UP000233375">
    <property type="component" value="Unassembled WGS sequence"/>
</dbReference>
<reference evidence="2 3" key="1">
    <citation type="journal article" date="2003" name="Int. J. Syst. Evol. Microbiol.">
        <title>Bacillus nealsonii sp. nov., isolated from a spacecraft-assembly facility, whose spores are gamma-radiation resistant.</title>
        <authorList>
            <person name="Venkateswaran K."/>
            <person name="Kempf M."/>
            <person name="Chen F."/>
            <person name="Satomi M."/>
            <person name="Nicholson W."/>
            <person name="Kern R."/>
        </authorList>
    </citation>
    <scope>NUCLEOTIDE SEQUENCE [LARGE SCALE GENOMIC DNA]</scope>
    <source>
        <strain evidence="2 3">FO-92</strain>
    </source>
</reference>
<protein>
    <submittedName>
        <fullName evidence="2">Uncharacterized protein</fullName>
    </submittedName>
</protein>
<sequence length="77" mass="8524">MLKKRPSLKTSAFVVVAWAGVKLAVYALSHPEPAIISKSFGKSTTWKIIFWSLLLLIGILGWILSKPKEGERKQTAS</sequence>